<dbReference type="AlphaFoldDB" id="A0A2V0PDY9"/>
<evidence type="ECO:0000256" key="14">
    <source>
        <dbReference type="SAM" id="Phobius"/>
    </source>
</evidence>
<dbReference type="InParanoid" id="A0A2V0PDY9"/>
<dbReference type="FunCoup" id="A0A2V0PDY9">
    <property type="interactions" value="616"/>
</dbReference>
<evidence type="ECO:0000256" key="8">
    <source>
        <dbReference type="ARBA" id="ARBA00022801"/>
    </source>
</evidence>
<organism evidence="16 17">
    <name type="scientific">Raphidocelis subcapitata</name>
    <dbReference type="NCBI Taxonomy" id="307507"/>
    <lineage>
        <taxon>Eukaryota</taxon>
        <taxon>Viridiplantae</taxon>
        <taxon>Chlorophyta</taxon>
        <taxon>core chlorophytes</taxon>
        <taxon>Chlorophyceae</taxon>
        <taxon>CS clade</taxon>
        <taxon>Sphaeropleales</taxon>
        <taxon>Selenastraceae</taxon>
        <taxon>Raphidocelis</taxon>
    </lineage>
</organism>
<reference evidence="16 17" key="1">
    <citation type="journal article" date="2018" name="Sci. Rep.">
        <title>Raphidocelis subcapitata (=Pseudokirchneriella subcapitata) provides an insight into genome evolution and environmental adaptations in the Sphaeropleales.</title>
        <authorList>
            <person name="Suzuki S."/>
            <person name="Yamaguchi H."/>
            <person name="Nakajima N."/>
            <person name="Kawachi M."/>
        </authorList>
    </citation>
    <scope>NUCLEOTIDE SEQUENCE [LARGE SCALE GENOMIC DNA]</scope>
    <source>
        <strain evidence="16 17">NIES-35</strain>
    </source>
</reference>
<evidence type="ECO:0000259" key="15">
    <source>
        <dbReference type="Pfam" id="PF02163"/>
    </source>
</evidence>
<feature type="compositionally biased region" description="Gly residues" evidence="13">
    <location>
        <begin position="83"/>
        <end position="99"/>
    </location>
</feature>
<evidence type="ECO:0000256" key="6">
    <source>
        <dbReference type="ARBA" id="ARBA00022670"/>
    </source>
</evidence>
<keyword evidence="11" id="KW-0482">Metalloprotease</keyword>
<evidence type="ECO:0000313" key="17">
    <source>
        <dbReference type="Proteomes" id="UP000247498"/>
    </source>
</evidence>
<keyword evidence="9" id="KW-0809">Transit peptide</keyword>
<feature type="transmembrane region" description="Helical" evidence="14">
    <location>
        <begin position="467"/>
        <end position="490"/>
    </location>
</feature>
<keyword evidence="6" id="KW-0645">Protease</keyword>
<dbReference type="GO" id="GO:0016020">
    <property type="term" value="C:membrane"/>
    <property type="evidence" value="ECO:0007669"/>
    <property type="project" value="UniProtKB-SubCell"/>
</dbReference>
<gene>
    <name evidence="16" type="ORF">Rsub_10299</name>
</gene>
<evidence type="ECO:0000256" key="5">
    <source>
        <dbReference type="ARBA" id="ARBA00022640"/>
    </source>
</evidence>
<comment type="similarity">
    <text evidence="3">Belongs to the peptidase M50B family.</text>
</comment>
<keyword evidence="12 14" id="KW-0472">Membrane</keyword>
<evidence type="ECO:0000256" key="11">
    <source>
        <dbReference type="ARBA" id="ARBA00023049"/>
    </source>
</evidence>
<dbReference type="OrthoDB" id="5738at2759"/>
<evidence type="ECO:0000256" key="2">
    <source>
        <dbReference type="ARBA" id="ARBA00004229"/>
    </source>
</evidence>
<evidence type="ECO:0000256" key="9">
    <source>
        <dbReference type="ARBA" id="ARBA00022946"/>
    </source>
</evidence>
<keyword evidence="7 14" id="KW-0812">Transmembrane</keyword>
<evidence type="ECO:0000256" key="7">
    <source>
        <dbReference type="ARBA" id="ARBA00022692"/>
    </source>
</evidence>
<dbReference type="InterPro" id="IPR008915">
    <property type="entry name" value="Peptidase_M50"/>
</dbReference>
<dbReference type="Proteomes" id="UP000247498">
    <property type="component" value="Unassembled WGS sequence"/>
</dbReference>
<evidence type="ECO:0000256" key="4">
    <source>
        <dbReference type="ARBA" id="ARBA00022528"/>
    </source>
</evidence>
<keyword evidence="17" id="KW-1185">Reference proteome</keyword>
<dbReference type="STRING" id="307507.A0A2V0PDY9"/>
<feature type="domain" description="Peptidase M50" evidence="15">
    <location>
        <begin position="254"/>
        <end position="412"/>
    </location>
</feature>
<evidence type="ECO:0000313" key="16">
    <source>
        <dbReference type="EMBL" id="GBF98071.1"/>
    </source>
</evidence>
<name>A0A2V0PDY9_9CHLO</name>
<sequence>MGALPAAGAASGCLARAAHRAAGARRCCAAPALSSAAQRRRRSLPLCRAEPVEGEGSSTPTTGTTPPAADAPSAPSGAAANGGPEGAAAGGGGGGGGMGRAPVEGADRADLQIPKAVIEKLRYSVFGYNTLWVTSVDNYQESGVVFKGNLRAKDPAAAYEQMKERLKAELGDSWQIFLVEDKEEKPTAVVLPATAREGEMSKLTEVWLAVAFATLTCVTSLNSAGVPMLQFLVDPFHTALTAQDVTDALPLVGAFWLTLLAHEAGHRVAAARRGVGLYLPLIVPAGFGFLGSFGGITRFRGFVRDRAALLDVAAAGPAAGAAVSGGLLAAGLALSAAGLGDVTVDSAAFADSWSVALLAQAALGDALTNPEVRVSSLVVAGWAGLVVNALNCMPAGELDGGRISVALFGRRGATALGVLTTAALAISSFASTLAGYWILLLLALQRGPLLPCQQEIAPPSDPGQRRLGYALLVLPLLVLPPLPVELVLAVKNMAAPTLTF</sequence>
<keyword evidence="10 14" id="KW-1133">Transmembrane helix</keyword>
<feature type="transmembrane region" description="Helical" evidence="14">
    <location>
        <begin position="414"/>
        <end position="439"/>
    </location>
</feature>
<dbReference type="InterPro" id="IPR044838">
    <property type="entry name" value="EGY1-like"/>
</dbReference>
<comment type="caution">
    <text evidence="16">The sequence shown here is derived from an EMBL/GenBank/DDBJ whole genome shotgun (WGS) entry which is preliminary data.</text>
</comment>
<dbReference type="GO" id="GO:0009507">
    <property type="term" value="C:chloroplast"/>
    <property type="evidence" value="ECO:0007669"/>
    <property type="project" value="UniProtKB-SubCell"/>
</dbReference>
<dbReference type="GO" id="GO:0008237">
    <property type="term" value="F:metallopeptidase activity"/>
    <property type="evidence" value="ECO:0007669"/>
    <property type="project" value="UniProtKB-KW"/>
</dbReference>
<keyword evidence="5" id="KW-0934">Plastid</keyword>
<protein>
    <submittedName>
        <fullName evidence="16">Peptidase M50</fullName>
    </submittedName>
</protein>
<evidence type="ECO:0000256" key="1">
    <source>
        <dbReference type="ARBA" id="ARBA00004141"/>
    </source>
</evidence>
<dbReference type="GO" id="GO:0006508">
    <property type="term" value="P:proteolysis"/>
    <property type="evidence" value="ECO:0007669"/>
    <property type="project" value="UniProtKB-KW"/>
</dbReference>
<feature type="region of interest" description="Disordered" evidence="13">
    <location>
        <begin position="39"/>
        <end position="103"/>
    </location>
</feature>
<dbReference type="PANTHER" id="PTHR31412:SF5">
    <property type="entry name" value="ZINC METALLOPROTEASE EGY2, CHLOROPLASTIC-RELATED"/>
    <property type="match status" value="1"/>
</dbReference>
<dbReference type="EMBL" id="BDRX01000115">
    <property type="protein sequence ID" value="GBF98071.1"/>
    <property type="molecule type" value="Genomic_DNA"/>
</dbReference>
<dbReference type="Pfam" id="PF02163">
    <property type="entry name" value="Peptidase_M50"/>
    <property type="match status" value="1"/>
</dbReference>
<accession>A0A2V0PDY9</accession>
<keyword evidence="8" id="KW-0378">Hydrolase</keyword>
<comment type="subcellular location">
    <subcellularLocation>
        <location evidence="1">Membrane</location>
        <topology evidence="1">Multi-pass membrane protein</topology>
    </subcellularLocation>
    <subcellularLocation>
        <location evidence="2">Plastid</location>
        <location evidence="2">Chloroplast</location>
    </subcellularLocation>
</comment>
<feature type="transmembrane region" description="Helical" evidence="14">
    <location>
        <begin position="308"/>
        <end position="334"/>
    </location>
</feature>
<keyword evidence="4" id="KW-0150">Chloroplast</keyword>
<evidence type="ECO:0000256" key="10">
    <source>
        <dbReference type="ARBA" id="ARBA00022989"/>
    </source>
</evidence>
<feature type="transmembrane region" description="Helical" evidence="14">
    <location>
        <begin position="277"/>
        <end position="296"/>
    </location>
</feature>
<feature type="compositionally biased region" description="Low complexity" evidence="13">
    <location>
        <begin position="54"/>
        <end position="82"/>
    </location>
</feature>
<dbReference type="PANTHER" id="PTHR31412">
    <property type="entry name" value="ZINC METALLOPROTEASE EGY1"/>
    <property type="match status" value="1"/>
</dbReference>
<evidence type="ECO:0000256" key="12">
    <source>
        <dbReference type="ARBA" id="ARBA00023136"/>
    </source>
</evidence>
<evidence type="ECO:0000256" key="3">
    <source>
        <dbReference type="ARBA" id="ARBA00007931"/>
    </source>
</evidence>
<evidence type="ECO:0000256" key="13">
    <source>
        <dbReference type="SAM" id="MobiDB-lite"/>
    </source>
</evidence>
<proteinExistence type="inferred from homology"/>